<feature type="region of interest" description="Disordered" evidence="6">
    <location>
        <begin position="259"/>
        <end position="284"/>
    </location>
</feature>
<dbReference type="InterPro" id="IPR001005">
    <property type="entry name" value="SANT/Myb"/>
</dbReference>
<dbReference type="GO" id="GO:0003677">
    <property type="term" value="F:DNA binding"/>
    <property type="evidence" value="ECO:0007669"/>
    <property type="project" value="UniProtKB-KW"/>
</dbReference>
<dbReference type="GO" id="GO:0005634">
    <property type="term" value="C:nucleus"/>
    <property type="evidence" value="ECO:0007669"/>
    <property type="project" value="UniProtKB-SubCell"/>
</dbReference>
<accession>A0A0K9NPD1</accession>
<feature type="domain" description="SANT" evidence="8">
    <location>
        <begin position="35"/>
        <end position="86"/>
    </location>
</feature>
<keyword evidence="4" id="KW-0804">Transcription</keyword>
<dbReference type="GO" id="GO:0010468">
    <property type="term" value="P:regulation of gene expression"/>
    <property type="evidence" value="ECO:0007669"/>
    <property type="project" value="UniProtKB-ARBA"/>
</dbReference>
<comment type="subcellular location">
    <subcellularLocation>
        <location evidence="1">Nucleus</location>
    </subcellularLocation>
</comment>
<gene>
    <name evidence="10" type="ORF">ZOSMA_76G00390</name>
</gene>
<dbReference type="OrthoDB" id="118550at2759"/>
<reference evidence="11" key="1">
    <citation type="journal article" date="2016" name="Nature">
        <title>The genome of the seagrass Zostera marina reveals angiosperm adaptation to the sea.</title>
        <authorList>
            <person name="Olsen J.L."/>
            <person name="Rouze P."/>
            <person name="Verhelst B."/>
            <person name="Lin Y.-C."/>
            <person name="Bayer T."/>
            <person name="Collen J."/>
            <person name="Dattolo E."/>
            <person name="De Paoli E."/>
            <person name="Dittami S."/>
            <person name="Maumus F."/>
            <person name="Michel G."/>
            <person name="Kersting A."/>
            <person name="Lauritano C."/>
            <person name="Lohaus R."/>
            <person name="Toepel M."/>
            <person name="Tonon T."/>
            <person name="Vanneste K."/>
            <person name="Amirebrahimi M."/>
            <person name="Brakel J."/>
            <person name="Bostroem C."/>
            <person name="Chovatia M."/>
            <person name="Grimwood J."/>
            <person name="Jenkins J.W."/>
            <person name="Jueterbock A."/>
            <person name="Mraz A."/>
            <person name="Stam W.T."/>
            <person name="Tice H."/>
            <person name="Bornberg-Bauer E."/>
            <person name="Green P.J."/>
            <person name="Pearson G.A."/>
            <person name="Procaccini G."/>
            <person name="Duarte C.M."/>
            <person name="Schmutz J."/>
            <person name="Reusch T.B.H."/>
            <person name="Van de Peer Y."/>
        </authorList>
    </citation>
    <scope>NUCLEOTIDE SEQUENCE [LARGE SCALE GENOMIC DNA]</scope>
    <source>
        <strain evidence="11">cv. Finnish</strain>
    </source>
</reference>
<evidence type="ECO:0000259" key="7">
    <source>
        <dbReference type="PROSITE" id="PS50090"/>
    </source>
</evidence>
<dbReference type="InterPro" id="IPR009057">
    <property type="entry name" value="Homeodomain-like_sf"/>
</dbReference>
<dbReference type="Gene3D" id="1.10.10.60">
    <property type="entry name" value="Homeodomain-like"/>
    <property type="match status" value="1"/>
</dbReference>
<evidence type="ECO:0000313" key="10">
    <source>
        <dbReference type="EMBL" id="KMZ58483.1"/>
    </source>
</evidence>
<evidence type="ECO:0000313" key="11">
    <source>
        <dbReference type="Proteomes" id="UP000036987"/>
    </source>
</evidence>
<dbReference type="Proteomes" id="UP000036987">
    <property type="component" value="Unassembled WGS sequence"/>
</dbReference>
<sequence>MMFIDLNHLNLTMDEASSFGEDFNVKARKPYTITKQRERWTEEEHNRFLQALKLYGRAWQHIQEYVATKTAVQIRSHAQKFFSKLEKEALSKGVVPGQTINIDIPPPRPKRKPTNPYPRKTCMGTISSSKEGNDKTSSIFSSCQNKTQLSNGLSLENPARSESSEGTEQASENCDCSEVFTLFHNDPCASCTSSVKNCGNPSSIKKFIPILEDINHTSEMIKDRNSQIAIDNKEAMQYTDNDCDVDIGRLEGIKKSNLNTNSASMEKKAKHKKPDEATSNCLMQDTNERSKKQKCCVQSNSQISQSDIHVCHIPELINESMPAKPEHHTKSTTSFNQEHPSSPPFTFFHGNQDVYRSLINMSSSFSNCILFCLQQNPSAHVAANLAASVWHCLEGDGMNSTAKVVDGGNYPNNAYTAPNMVAIASATVAAATAWWATHGLHTFPHPHSTDLNFAGVAPIITNPVSEGREVRKDDSVQFQAQQDERILDSESPQTAVLQCSTSKSTSSSDCGESKRGDEVIGGNTTKSDRKVNCYSYGSSKLSSTEKYTNVLLKNTESQTLEQVMKSNKLENQTILSEANGQRIKGSMVVNDSWKEVSEEGRLAFEALFSREVLPQSFSLTGLTAMGMTPRNLKMGNVKAGDAKRKVSADVVADNDVDMGNSRMKCKLNGNLNLERSGFKPYKRCSMDAKKGTTSQGQGDEKGSRKRLRLEGETTAR</sequence>
<dbReference type="AlphaFoldDB" id="A0A0K9NPD1"/>
<dbReference type="FunFam" id="1.10.10.60:FF:000023">
    <property type="entry name" value="protein REVEILLE 6 isoform X1"/>
    <property type="match status" value="1"/>
</dbReference>
<dbReference type="SMART" id="SM00717">
    <property type="entry name" value="SANT"/>
    <property type="match status" value="1"/>
</dbReference>
<dbReference type="InterPro" id="IPR006447">
    <property type="entry name" value="Myb_dom_plants"/>
</dbReference>
<dbReference type="PANTHER" id="PTHR12802">
    <property type="entry name" value="SWI/SNF COMPLEX-RELATED"/>
    <property type="match status" value="1"/>
</dbReference>
<dbReference type="PROSITE" id="PS50090">
    <property type="entry name" value="MYB_LIKE"/>
    <property type="match status" value="1"/>
</dbReference>
<evidence type="ECO:0000256" key="2">
    <source>
        <dbReference type="ARBA" id="ARBA00023015"/>
    </source>
</evidence>
<feature type="domain" description="Myb-like" evidence="7">
    <location>
        <begin position="32"/>
        <end position="82"/>
    </location>
</feature>
<keyword evidence="5" id="KW-0539">Nucleus</keyword>
<evidence type="ECO:0000256" key="1">
    <source>
        <dbReference type="ARBA" id="ARBA00004123"/>
    </source>
</evidence>
<dbReference type="PROSITE" id="PS51294">
    <property type="entry name" value="HTH_MYB"/>
    <property type="match status" value="1"/>
</dbReference>
<dbReference type="CDD" id="cd00167">
    <property type="entry name" value="SANT"/>
    <property type="match status" value="1"/>
</dbReference>
<feature type="compositionally biased region" description="Basic and acidic residues" evidence="6">
    <location>
        <begin position="698"/>
        <end position="716"/>
    </location>
</feature>
<feature type="region of interest" description="Disordered" evidence="6">
    <location>
        <begin position="683"/>
        <end position="716"/>
    </location>
</feature>
<evidence type="ECO:0000256" key="4">
    <source>
        <dbReference type="ARBA" id="ARBA00023163"/>
    </source>
</evidence>
<dbReference type="Pfam" id="PF00249">
    <property type="entry name" value="Myb_DNA-binding"/>
    <property type="match status" value="1"/>
</dbReference>
<feature type="domain" description="HTH myb-type" evidence="9">
    <location>
        <begin position="32"/>
        <end position="86"/>
    </location>
</feature>
<name>A0A0K9NPD1_ZOSMR</name>
<dbReference type="SUPFAM" id="SSF46689">
    <property type="entry name" value="Homeodomain-like"/>
    <property type="match status" value="1"/>
</dbReference>
<dbReference type="NCBIfam" id="TIGR01557">
    <property type="entry name" value="myb_SHAQKYF"/>
    <property type="match status" value="1"/>
</dbReference>
<keyword evidence="11" id="KW-1185">Reference proteome</keyword>
<evidence type="ECO:0000256" key="3">
    <source>
        <dbReference type="ARBA" id="ARBA00023125"/>
    </source>
</evidence>
<keyword evidence="2" id="KW-0805">Transcription regulation</keyword>
<protein>
    <submittedName>
        <fullName evidence="10">LATE ELONGATED HYPOCOTYL transcription factor</fullName>
    </submittedName>
</protein>
<evidence type="ECO:0000256" key="6">
    <source>
        <dbReference type="SAM" id="MobiDB-lite"/>
    </source>
</evidence>
<evidence type="ECO:0000256" key="5">
    <source>
        <dbReference type="ARBA" id="ARBA00023242"/>
    </source>
</evidence>
<feature type="region of interest" description="Disordered" evidence="6">
    <location>
        <begin position="499"/>
        <end position="524"/>
    </location>
</feature>
<evidence type="ECO:0000259" key="8">
    <source>
        <dbReference type="PROSITE" id="PS51293"/>
    </source>
</evidence>
<dbReference type="InterPro" id="IPR017884">
    <property type="entry name" value="SANT_dom"/>
</dbReference>
<evidence type="ECO:0000259" key="9">
    <source>
        <dbReference type="PROSITE" id="PS51294"/>
    </source>
</evidence>
<dbReference type="InterPro" id="IPR017930">
    <property type="entry name" value="Myb_dom"/>
</dbReference>
<feature type="region of interest" description="Disordered" evidence="6">
    <location>
        <begin position="98"/>
        <end position="170"/>
    </location>
</feature>
<dbReference type="EMBL" id="LFYR01001927">
    <property type="protein sequence ID" value="KMZ58483.1"/>
    <property type="molecule type" value="Genomic_DNA"/>
</dbReference>
<keyword evidence="3" id="KW-0238">DNA-binding</keyword>
<proteinExistence type="predicted"/>
<feature type="compositionally biased region" description="Polar residues" evidence="6">
    <location>
        <begin position="124"/>
        <end position="170"/>
    </location>
</feature>
<dbReference type="OMA" id="SHYQMDR"/>
<dbReference type="PANTHER" id="PTHR12802:SF175">
    <property type="entry name" value="PROTEIN REVEILLE 2"/>
    <property type="match status" value="1"/>
</dbReference>
<dbReference type="STRING" id="29655.A0A0K9NPD1"/>
<comment type="caution">
    <text evidence="10">The sequence shown here is derived from an EMBL/GenBank/DDBJ whole genome shotgun (WGS) entry which is preliminary data.</text>
</comment>
<organism evidence="10 11">
    <name type="scientific">Zostera marina</name>
    <name type="common">Eelgrass</name>
    <dbReference type="NCBI Taxonomy" id="29655"/>
    <lineage>
        <taxon>Eukaryota</taxon>
        <taxon>Viridiplantae</taxon>
        <taxon>Streptophyta</taxon>
        <taxon>Embryophyta</taxon>
        <taxon>Tracheophyta</taxon>
        <taxon>Spermatophyta</taxon>
        <taxon>Magnoliopsida</taxon>
        <taxon>Liliopsida</taxon>
        <taxon>Zosteraceae</taxon>
        <taxon>Zostera</taxon>
    </lineage>
</organism>
<dbReference type="PROSITE" id="PS51293">
    <property type="entry name" value="SANT"/>
    <property type="match status" value="1"/>
</dbReference>